<dbReference type="InterPro" id="IPR029018">
    <property type="entry name" value="Hex-like_dom2"/>
</dbReference>
<dbReference type="InterPro" id="IPR015883">
    <property type="entry name" value="Glyco_hydro_20_cat"/>
</dbReference>
<protein>
    <recommendedName>
        <fullName evidence="9">Beta-N-acetylhexosaminidase</fullName>
    </recommendedName>
</protein>
<feature type="signal peptide" evidence="4">
    <location>
        <begin position="1"/>
        <end position="32"/>
    </location>
</feature>
<keyword evidence="2" id="KW-0378">Hydrolase</keyword>
<dbReference type="Gene3D" id="3.30.379.10">
    <property type="entry name" value="Chitobiase/beta-hexosaminidase domain 2-like"/>
    <property type="match status" value="1"/>
</dbReference>
<evidence type="ECO:0000259" key="5">
    <source>
        <dbReference type="Pfam" id="PF00728"/>
    </source>
</evidence>
<dbReference type="Pfam" id="PF03984">
    <property type="entry name" value="DUF346"/>
    <property type="match status" value="2"/>
</dbReference>
<dbReference type="Pfam" id="PF00728">
    <property type="entry name" value="Glyco_hydro_20"/>
    <property type="match status" value="1"/>
</dbReference>
<dbReference type="SUPFAM" id="SSF55545">
    <property type="entry name" value="beta-N-acetylhexosaminidase-like domain"/>
    <property type="match status" value="1"/>
</dbReference>
<proteinExistence type="inferred from homology"/>
<feature type="chain" id="PRO_5045239455" description="Beta-N-acetylhexosaminidase" evidence="4">
    <location>
        <begin position="33"/>
        <end position="861"/>
    </location>
</feature>
<feature type="domain" description="Glycoside hydrolase family 20 catalytic" evidence="5">
    <location>
        <begin position="211"/>
        <end position="483"/>
    </location>
</feature>
<evidence type="ECO:0000313" key="8">
    <source>
        <dbReference type="Proteomes" id="UP001500618"/>
    </source>
</evidence>
<dbReference type="Gene3D" id="2.120.10.70">
    <property type="entry name" value="Fucose-specific lectin"/>
    <property type="match status" value="2"/>
</dbReference>
<evidence type="ECO:0000256" key="4">
    <source>
        <dbReference type="SAM" id="SignalP"/>
    </source>
</evidence>
<evidence type="ECO:0000259" key="6">
    <source>
        <dbReference type="Pfam" id="PF02838"/>
    </source>
</evidence>
<evidence type="ECO:0000256" key="3">
    <source>
        <dbReference type="ARBA" id="ARBA00023295"/>
    </source>
</evidence>
<evidence type="ECO:0000313" key="7">
    <source>
        <dbReference type="EMBL" id="GAA1719651.1"/>
    </source>
</evidence>
<sequence>MSARRLASWMGKVLLVGVVVAMVGSGLSAAQAADTSLPQTVPSLQSATAATGNGFAWTGTGRVVVNDTATSSLAADARTFAADLGGLLDGSTPAVVTGAPSTAQPGDISITLGNTDSRLGTEGYGISIGPALAISAPTPTGAFWGTRTVLQMLRQKRTLPATTIADWPRYQVRGISLSLDSFPAGWFVNLVRDMSYVKLNTLTTGSALSGLTDAQILQIQQVANQYHVSFVGWFNTTHYNAPPKTPTVPAQFQLRVADTTGKLISSPTTLDITKPDAVKWATDQIEHYMSLQTAPYWHAGGDEYPEYYLRNDKVSAANAPDLYAAAKAKYPNETNPAGAFYDDLFNQIDAMAKSHGKQMWMWNDDLVPTQAVQVNPDVVIDHWINYGLTPQQLINQGHHLINANQNHLYFNEHQPGALNATDADLWTTFDPRVFNGNLTIAADSPNLDGIKLETWHGAMHEAPAALEQDLLTLDRPLAERGWATAKPTTTIATARALFAAIGRSPGVVQTPTAGDLGASSMTGAPALVYLGSQQVFFVVDGQLRRRYWKAGYTAVQEAALATNAPVTGTPVAFVASNQIHVFAIGTDGHVQHVSYDPTTNVWSHDDWTAKSGATAAITANLAGFAYGNQQHVFAMGTDHQLHHFFFDGSTNAVSTDNWKGDIAGSPIAYAWGKTQNVFAVGTDGALHQWWWQPSDPGPVGAAHLQYRDLGGQFTADARPYGADFGENVQDVVIRDKNDHLQMWSYDQVAGASGWRDLTALTGVSAAGNPLEFVYGTERDIFYRNLANNHLAHLIVHQDGTIGSDDWTTAAIGTPDTVVGDPAGFNFQGAEQHVFGTDPAGKMHHWYWLASDHQVHQDNWPS</sequence>
<accession>A0ABN2J7P0</accession>
<dbReference type="SUPFAM" id="SSF51445">
    <property type="entry name" value="(Trans)glycosidases"/>
    <property type="match status" value="1"/>
</dbReference>
<keyword evidence="8" id="KW-1185">Reference proteome</keyword>
<gene>
    <name evidence="7" type="ORF">GCM10009765_80000</name>
</gene>
<dbReference type="SUPFAM" id="SSF89372">
    <property type="entry name" value="Fucose-specific lectin"/>
    <property type="match status" value="2"/>
</dbReference>
<evidence type="ECO:0000256" key="1">
    <source>
        <dbReference type="ARBA" id="ARBA00006285"/>
    </source>
</evidence>
<organism evidence="7 8">
    <name type="scientific">Fodinicola feengrottensis</name>
    <dbReference type="NCBI Taxonomy" id="435914"/>
    <lineage>
        <taxon>Bacteria</taxon>
        <taxon>Bacillati</taxon>
        <taxon>Actinomycetota</taxon>
        <taxon>Actinomycetes</taxon>
        <taxon>Mycobacteriales</taxon>
        <taxon>Fodinicola</taxon>
    </lineage>
</organism>
<name>A0ABN2J7P0_9ACTN</name>
<dbReference type="InterPro" id="IPR015882">
    <property type="entry name" value="HEX_bac_N"/>
</dbReference>
<comment type="caution">
    <text evidence="7">The sequence shown here is derived from an EMBL/GenBank/DDBJ whole genome shotgun (WGS) entry which is preliminary data.</text>
</comment>
<comment type="similarity">
    <text evidence="1">Belongs to the glycosyl hydrolase 20 family.</text>
</comment>
<reference evidence="7 8" key="1">
    <citation type="journal article" date="2019" name="Int. J. Syst. Evol. Microbiol.">
        <title>The Global Catalogue of Microorganisms (GCM) 10K type strain sequencing project: providing services to taxonomists for standard genome sequencing and annotation.</title>
        <authorList>
            <consortium name="The Broad Institute Genomics Platform"/>
            <consortium name="The Broad Institute Genome Sequencing Center for Infectious Disease"/>
            <person name="Wu L."/>
            <person name="Ma J."/>
        </authorList>
    </citation>
    <scope>NUCLEOTIDE SEQUENCE [LARGE SCALE GENOMIC DNA]</scope>
    <source>
        <strain evidence="7 8">JCM 14718</strain>
    </source>
</reference>
<dbReference type="PANTHER" id="PTHR43678:SF1">
    <property type="entry name" value="BETA-N-ACETYLHEXOSAMINIDASE"/>
    <property type="match status" value="1"/>
</dbReference>
<dbReference type="EMBL" id="BAAANY010000043">
    <property type="protein sequence ID" value="GAA1719651.1"/>
    <property type="molecule type" value="Genomic_DNA"/>
</dbReference>
<evidence type="ECO:0008006" key="9">
    <source>
        <dbReference type="Google" id="ProtNLM"/>
    </source>
</evidence>
<dbReference type="PANTHER" id="PTHR43678">
    <property type="entry name" value="PUTATIVE (AFU_ORTHOLOGUE AFUA_2G00640)-RELATED"/>
    <property type="match status" value="1"/>
</dbReference>
<keyword evidence="3" id="KW-0326">Glycosidase</keyword>
<feature type="domain" description="Beta-hexosaminidase bacterial type N-terminal" evidence="6">
    <location>
        <begin position="38"/>
        <end position="167"/>
    </location>
</feature>
<dbReference type="Proteomes" id="UP001500618">
    <property type="component" value="Unassembled WGS sequence"/>
</dbReference>
<dbReference type="RefSeq" id="WP_344315201.1">
    <property type="nucleotide sequence ID" value="NZ_BAAANY010000043.1"/>
</dbReference>
<dbReference type="InterPro" id="IPR017853">
    <property type="entry name" value="GH"/>
</dbReference>
<dbReference type="InterPro" id="IPR007132">
    <property type="entry name" value="DUF346"/>
</dbReference>
<evidence type="ECO:0000256" key="2">
    <source>
        <dbReference type="ARBA" id="ARBA00022801"/>
    </source>
</evidence>
<dbReference type="Pfam" id="PF02838">
    <property type="entry name" value="Glyco_hydro_20b"/>
    <property type="match status" value="1"/>
</dbReference>
<dbReference type="Gene3D" id="3.20.20.80">
    <property type="entry name" value="Glycosidases"/>
    <property type="match status" value="1"/>
</dbReference>
<keyword evidence="4" id="KW-0732">Signal</keyword>
<dbReference type="InterPro" id="IPR052764">
    <property type="entry name" value="GH20_Enzymes"/>
</dbReference>